<dbReference type="RefSeq" id="WP_345698490.1">
    <property type="nucleotide sequence ID" value="NZ_BAABIS010000001.1"/>
</dbReference>
<organism evidence="1 2">
    <name type="scientific">Kitasatospora terrestris</name>
    <dbReference type="NCBI Taxonomy" id="258051"/>
    <lineage>
        <taxon>Bacteria</taxon>
        <taxon>Bacillati</taxon>
        <taxon>Actinomycetota</taxon>
        <taxon>Actinomycetes</taxon>
        <taxon>Kitasatosporales</taxon>
        <taxon>Streptomycetaceae</taxon>
        <taxon>Kitasatospora</taxon>
    </lineage>
</organism>
<gene>
    <name evidence="1" type="ORF">GCM10023235_43110</name>
</gene>
<comment type="caution">
    <text evidence="1">The sequence shown here is derived from an EMBL/GenBank/DDBJ whole genome shotgun (WGS) entry which is preliminary data.</text>
</comment>
<keyword evidence="2" id="KW-1185">Reference proteome</keyword>
<evidence type="ECO:0000313" key="2">
    <source>
        <dbReference type="Proteomes" id="UP001501752"/>
    </source>
</evidence>
<name>A0ABP9E088_9ACTN</name>
<sequence>MRGPVKALIGLAVLAGLLVGADRLAVGVAEDEAADKLVSSGRVGSRPEVTIEGFPFLTQALSGEFDEVRLTADGMTVSNGREQVALHSFQARLSGVKVADSYRDATVRSGSGSGLISYADLSRLTVGVVPLGLEYAGPGRVKSVVPGGAIEGRLRNEGNTVIVDDLQLTGAAAALKGMAGDRLNARRFTLTNLPAGLNLASAAPQSDGLRLEFTGSNLSLIG</sequence>
<dbReference type="Proteomes" id="UP001501752">
    <property type="component" value="Unassembled WGS sequence"/>
</dbReference>
<evidence type="ECO:0000313" key="1">
    <source>
        <dbReference type="EMBL" id="GAA4860481.1"/>
    </source>
</evidence>
<reference evidence="2" key="1">
    <citation type="journal article" date="2019" name="Int. J. Syst. Evol. Microbiol.">
        <title>The Global Catalogue of Microorganisms (GCM) 10K type strain sequencing project: providing services to taxonomists for standard genome sequencing and annotation.</title>
        <authorList>
            <consortium name="The Broad Institute Genomics Platform"/>
            <consortium name="The Broad Institute Genome Sequencing Center for Infectious Disease"/>
            <person name="Wu L."/>
            <person name="Ma J."/>
        </authorList>
    </citation>
    <scope>NUCLEOTIDE SEQUENCE [LARGE SCALE GENOMIC DNA]</scope>
    <source>
        <strain evidence="2">JCM 13006</strain>
    </source>
</reference>
<protein>
    <submittedName>
        <fullName evidence="1">DUF2993 domain-containing protein</fullName>
    </submittedName>
</protein>
<dbReference type="Pfam" id="PF11209">
    <property type="entry name" value="LmeA"/>
    <property type="match status" value="1"/>
</dbReference>
<proteinExistence type="predicted"/>
<dbReference type="EMBL" id="BAABIS010000001">
    <property type="protein sequence ID" value="GAA4860481.1"/>
    <property type="molecule type" value="Genomic_DNA"/>
</dbReference>
<accession>A0ABP9E088</accession>
<dbReference type="InterPro" id="IPR021373">
    <property type="entry name" value="DUF2993"/>
</dbReference>